<gene>
    <name evidence="6" type="ORF">D7Y13_06780</name>
</gene>
<evidence type="ECO:0000256" key="2">
    <source>
        <dbReference type="ARBA" id="ARBA00022737"/>
    </source>
</evidence>
<feature type="transmembrane region" description="Helical" evidence="5">
    <location>
        <begin position="1658"/>
        <end position="1686"/>
    </location>
</feature>
<feature type="region of interest" description="Disordered" evidence="4">
    <location>
        <begin position="2400"/>
        <end position="2426"/>
    </location>
</feature>
<sequence length="2679" mass="291344">MRIREQGTRASIKAATRKTSGRTPSSPLPRKPGVVPRGPASSNPARELASRLASLKGTGPGVSGQVLRDTARDLGRRVNDPAWRTLSGPRSHLFDPCPAHPPEVGLLSEPGALDAEAGIAGLAPQPHTGLAEADGAAQAPTVAAQEEEARRRAAARTAVLPPGSAEELADTAAWLAEARARADVSASGATLDGATAVTGAGADVSARGATPGGTDAAGLGGSTSPAAASDTDTTVDTPGVGGEETTPEPPPTPLEAGPEPGSMGEVARLDTVLSVLSGRGDVRITIRPAAPGTKGPTPATKPPLPQPDATADTGRTAETPPAVSAEVPAAVAATKQLAEAHAQGVQGVQKGLQTAPDTSGVLPAEATTPAVLPAPPPEPIAEAPATVSPAPGPGPSADEGALAAWKGRIASTTEKVPQPQLPPAPRYTFKVQQAAVDPNAVRAARLKQLEDEGKKAITPAKQPKDLPAIPDDPTGKASSLVDAKCDRKLEVREATLPDLQKSPLGHVPEIGAQLIRDDGGHLLIKGPLGDLVYKPGGPKPTDPEKLKDWTLLEKKITDAAEKQKKAKVAPKEPAKGVTVIEEAAPAPINVPDFARVDIGDVLARLLAAPDRYADASVQKAREAYVPGGLDTSWGVGLIAAERPLFAAELQRIADAAQIKKEDLDAKVEARRKTLVDSHEATTATLSKAHEEAKQSLEESGKTFNDSLARVRASLDAQAEAKAAAIKGGVDLTEARRKRDALLAAVDTKVDSWVVRYDQNGKRFKEAFVKAASDQMRAYELAALQDEWQLKKDAGEDPAKLKAATELYRPTKKWLDDRRKEIGAVVSKAKRDIDQSVERYQDELRRAGKEAKEVIRDWHAKQIGYERGFWDRLLGWIIDWLDSAHDESKAWEAAVSAENKTSLDKNMLFLAEVRLRQGEELDAEALKKRQDLSEEQKAILVTYYGKGGKDAVQALAEGLAVRIAGQRRKPLMEALEKEILAATDLDRVRTVVEAQKPQFSSDALNIVGKVEQGVNHTWGTEEKKIFDALANLTPIQGHYVELLYASRNGGENLRERLKSELDDFFSTSTHDWDKAEALLSGNAAKAAAVELDDAMHGTFLGTGLGTDEAAILTLLRGKTPEQVDAIKKAYKEKYGLDLITQLDDELRSGSLKTHDADEMHALVEGRTEDARAIELDRAMRGSWFFGLGTDRAGIEAVYDRVRKETEADAQQYGWDSKTLKAELLKRNKDIDAAYERQYGKDWTGRASGESALSAAYRDEMGGDELKLIEGLRDDKGLQVDAARIHIEHTSFFYADDTIIRTAMSAEGRRQIADERRDGYLDIQERIDIERGLDEAKVKPASEGPLTDADRKKGLISELEFLEKWSPEKLQARLAKERKNVDLAARAHAQEHAQANMKALAAEYDASYVTAGSGQMTFEQAVRFDTSGADRDAVDALLAKGYLTDAEVVQFAVQGVGTDEDALKEVLAGKSREEINAIAEQWAKNNPPDAGDTRTPFERFRARIESELSGREAFDILDVVDYGEAVTPREKLARAKRREGFELDSSNIFSRSALKILRDQTATLDAEVAALELHESRRPKPGDKDYNADTLRKWQDDWEKKAVRIDHQAELSDEAVTMHREHVDTVTDFVVTIATAAVMAIAVVIGVLLSIFAPPAGVGFWAAFGSFMASSTVLVGTALATVAVTMLAKAALKGSAYGWEEAATDAGVGAVDVLTSVATAGMGSRLLKMGFLARMAGEGGVMARMTAHGLAQGAEGLVQSVPSAFLGNVLNDENYKGGNALLNVLAGTAMQAAPGALISGGLGALGGISKPRAPPPRTHDLLAFRGTPKERLTLFKKWKVENPAGGMKEFLREFDDGLLKQMSGDFDKKQLQRTMRKELLEHVPPAQRKAFANTPIEMLSKEDFEALTGSKSAEAVTMFRRGKPTIVFKAGADLAALGEEGLHLLQRHDKATRELVQALDETALRHWDRLPVEKQFELYRKKLLLEIDAQESLLASLEAKRGVSMEPGEAARRIERGERSLGNLRKRLGEVDAFTPSELAEFGQGTRTKPQYLNEPPRLFSKKEPPVPPQAPELPEAKAPEVKPETWPQTSQVHPNQDVGAYSLKRPEVDDPNIQTLERTPLSKEQLKRTTTPVGAGESLEQVGPAWEELKFDRKRRVSEKRYYRLVEKTNAQGQKELFEEILSARKSPRWEKRGGFVNKEGGELEKGASRRMTEEILGDRLGPGKEFQRVTFKPKGEQGSGFDELLFQFDDGVNPTRADIHIVEVKGGKQDPKFRKFTSVGENLLSNMELLREALDNENWTRLHQLGPTHVAKLKDAIDQWRVQIELRIGPRTKMPGKSLAARIDRVANAWRKLDLLAQKLPPGIEDRTLVKQLKRDLKASFKSGRVPEVEKALQAVEDALDGTTPGTGMFSKHGIDPGPRPRLVRGLDPTATAGAITRIDARFERPPPVVMPPTGSDVANAATGLGDVHRVRTVVPGVGVLGWGGFDISLSQQWSARKFMEFERVQLREIRDRLKQIPELDPRKFSSLRPLEREQALREAAEITLDALGIPKSRRPDILFKNLRGDYGYMSWNFRRLRSGRLRPYRKRGRLVIATGLSVGDAVGTIVHESRHYYQAYQAYQLSLGRSSHPLAGAWAGNLPGSGGAYFQAGARYYSQPIEADAETFGRRLIDLLPGRWPP</sequence>
<dbReference type="PANTHER" id="PTHR10502:SF102">
    <property type="entry name" value="ANNEXIN B11"/>
    <property type="match status" value="1"/>
</dbReference>
<name>A0ABX9QNC2_9BACT</name>
<accession>A0ABX9QNC2</accession>
<evidence type="ECO:0000256" key="1">
    <source>
        <dbReference type="ARBA" id="ARBA00007831"/>
    </source>
</evidence>
<feature type="coiled-coil region" evidence="3">
    <location>
        <begin position="829"/>
        <end position="856"/>
    </location>
</feature>
<feature type="region of interest" description="Disordered" evidence="4">
    <location>
        <begin position="283"/>
        <end position="327"/>
    </location>
</feature>
<feature type="region of interest" description="Disordered" evidence="4">
    <location>
        <begin position="136"/>
        <end position="155"/>
    </location>
</feature>
<keyword evidence="5" id="KW-0812">Transmembrane</keyword>
<keyword evidence="3" id="KW-0175">Coiled coil</keyword>
<feature type="transmembrane region" description="Helical" evidence="5">
    <location>
        <begin position="1627"/>
        <end position="1651"/>
    </location>
</feature>
<dbReference type="Gene3D" id="1.10.220.10">
    <property type="entry name" value="Annexin"/>
    <property type="match status" value="2"/>
</dbReference>
<organism evidence="6 7">
    <name type="scientific">Corallococcus praedator</name>
    <dbReference type="NCBI Taxonomy" id="2316724"/>
    <lineage>
        <taxon>Bacteria</taxon>
        <taxon>Pseudomonadati</taxon>
        <taxon>Myxococcota</taxon>
        <taxon>Myxococcia</taxon>
        <taxon>Myxococcales</taxon>
        <taxon>Cystobacterineae</taxon>
        <taxon>Myxococcaceae</taxon>
        <taxon>Corallococcus</taxon>
    </lineage>
</organism>
<feature type="region of interest" description="Disordered" evidence="4">
    <location>
        <begin position="1"/>
        <end position="73"/>
    </location>
</feature>
<dbReference type="InterPro" id="IPR037104">
    <property type="entry name" value="Annexin_sf"/>
</dbReference>
<dbReference type="EMBL" id="RAWI01000033">
    <property type="protein sequence ID" value="RKI13976.1"/>
    <property type="molecule type" value="Genomic_DNA"/>
</dbReference>
<comment type="caution">
    <text evidence="6">The sequence shown here is derived from an EMBL/GenBank/DDBJ whole genome shotgun (WGS) entry which is preliminary data.</text>
</comment>
<dbReference type="Proteomes" id="UP000278907">
    <property type="component" value="Unassembled WGS sequence"/>
</dbReference>
<evidence type="ECO:0000313" key="7">
    <source>
        <dbReference type="Proteomes" id="UP000278907"/>
    </source>
</evidence>
<reference evidence="6 7" key="1">
    <citation type="submission" date="2018-09" db="EMBL/GenBank/DDBJ databases">
        <authorList>
            <person name="Livingstone P.G."/>
            <person name="Whitworth D.E."/>
        </authorList>
    </citation>
    <scope>NUCLEOTIDE SEQUENCE [LARGE SCALE GENOMIC DNA]</scope>
    <source>
        <strain evidence="6 7">CA031B</strain>
    </source>
</reference>
<keyword evidence="5" id="KW-1133">Transmembrane helix</keyword>
<evidence type="ECO:0000256" key="3">
    <source>
        <dbReference type="SAM" id="Coils"/>
    </source>
</evidence>
<protein>
    <recommendedName>
        <fullName evidence="8">Annexin</fullName>
    </recommendedName>
</protein>
<keyword evidence="5" id="KW-0472">Membrane</keyword>
<dbReference type="Pfam" id="PF00191">
    <property type="entry name" value="Annexin"/>
    <property type="match status" value="1"/>
</dbReference>
<feature type="region of interest" description="Disordered" evidence="4">
    <location>
        <begin position="460"/>
        <end position="480"/>
    </location>
</feature>
<feature type="region of interest" description="Disordered" evidence="4">
    <location>
        <begin position="2045"/>
        <end position="2075"/>
    </location>
</feature>
<feature type="region of interest" description="Disordered" evidence="4">
    <location>
        <begin position="203"/>
        <end position="261"/>
    </location>
</feature>
<keyword evidence="2" id="KW-0677">Repeat</keyword>
<comment type="similarity">
    <text evidence="1">Belongs to the annexin family.</text>
</comment>
<dbReference type="SUPFAM" id="SSF47874">
    <property type="entry name" value="Annexin"/>
    <property type="match status" value="2"/>
</dbReference>
<feature type="compositionally biased region" description="Low complexity" evidence="4">
    <location>
        <begin position="222"/>
        <end position="238"/>
    </location>
</feature>
<evidence type="ECO:0008006" key="8">
    <source>
        <dbReference type="Google" id="ProtNLM"/>
    </source>
</evidence>
<evidence type="ECO:0000256" key="4">
    <source>
        <dbReference type="SAM" id="MobiDB-lite"/>
    </source>
</evidence>
<dbReference type="PANTHER" id="PTHR10502">
    <property type="entry name" value="ANNEXIN"/>
    <property type="match status" value="1"/>
</dbReference>
<evidence type="ECO:0000256" key="5">
    <source>
        <dbReference type="SAM" id="Phobius"/>
    </source>
</evidence>
<feature type="compositionally biased region" description="Low complexity" evidence="4">
    <location>
        <begin position="288"/>
        <end position="298"/>
    </location>
</feature>
<dbReference type="PROSITE" id="PS51897">
    <property type="entry name" value="ANNEXIN_2"/>
    <property type="match status" value="1"/>
</dbReference>
<keyword evidence="7" id="KW-1185">Reference proteome</keyword>
<dbReference type="RefSeq" id="WP_120582117.1">
    <property type="nucleotide sequence ID" value="NZ_RAWI01000033.1"/>
</dbReference>
<proteinExistence type="inferred from homology"/>
<evidence type="ECO:0000313" key="6">
    <source>
        <dbReference type="EMBL" id="RKI13976.1"/>
    </source>
</evidence>
<feature type="region of interest" description="Disordered" evidence="4">
    <location>
        <begin position="348"/>
        <end position="400"/>
    </location>
</feature>
<feature type="compositionally biased region" description="Low complexity" evidence="4">
    <location>
        <begin position="317"/>
        <end position="327"/>
    </location>
</feature>
<dbReference type="InterPro" id="IPR018502">
    <property type="entry name" value="Annexin_repeat"/>
</dbReference>